<evidence type="ECO:0000313" key="4">
    <source>
        <dbReference type="EMBL" id="MBC3807165.1"/>
    </source>
</evidence>
<dbReference type="SUPFAM" id="SSF51126">
    <property type="entry name" value="Pectin lyase-like"/>
    <property type="match status" value="1"/>
</dbReference>
<dbReference type="InterPro" id="IPR006626">
    <property type="entry name" value="PbH1"/>
</dbReference>
<feature type="compositionally biased region" description="Polar residues" evidence="1">
    <location>
        <begin position="1"/>
        <end position="10"/>
    </location>
</feature>
<dbReference type="SMART" id="SM00710">
    <property type="entry name" value="PbH1"/>
    <property type="match status" value="13"/>
</dbReference>
<name>A0ABR6X2T9_9BURK</name>
<dbReference type="Pfam" id="PF19078">
    <property type="entry name" value="Big_12"/>
    <property type="match status" value="2"/>
</dbReference>
<feature type="domain" description="Bacterial Ig-like" evidence="3">
    <location>
        <begin position="2416"/>
        <end position="2521"/>
    </location>
</feature>
<evidence type="ECO:0000256" key="1">
    <source>
        <dbReference type="SAM" id="MobiDB-lite"/>
    </source>
</evidence>
<evidence type="ECO:0000313" key="5">
    <source>
        <dbReference type="Proteomes" id="UP000648257"/>
    </source>
</evidence>
<dbReference type="InterPro" id="IPR011050">
    <property type="entry name" value="Pectin_lyase_fold/virulence"/>
</dbReference>
<accession>A0ABR6X2T9</accession>
<dbReference type="InterPro" id="IPR044048">
    <property type="entry name" value="Big_12"/>
</dbReference>
<proteinExistence type="predicted"/>
<feature type="domain" description="Bacterial Ig-like" evidence="3">
    <location>
        <begin position="2313"/>
        <end position="2415"/>
    </location>
</feature>
<keyword evidence="5" id="KW-1185">Reference proteome</keyword>
<dbReference type="RefSeq" id="WP_186922256.1">
    <property type="nucleotide sequence ID" value="NZ_JACOFW010000006.1"/>
</dbReference>
<dbReference type="Proteomes" id="UP000648257">
    <property type="component" value="Unassembled WGS sequence"/>
</dbReference>
<reference evidence="4 5" key="1">
    <citation type="submission" date="2020-08" db="EMBL/GenBank/DDBJ databases">
        <title>Novel species isolated from subtropical streams in China.</title>
        <authorList>
            <person name="Lu H."/>
        </authorList>
    </citation>
    <scope>NUCLEOTIDE SEQUENCE [LARGE SCALE GENOMIC DNA]</scope>
    <source>
        <strain evidence="4 5">KACC 16656</strain>
    </source>
</reference>
<dbReference type="InterPro" id="IPR059226">
    <property type="entry name" value="Choice_anch_Q_dom"/>
</dbReference>
<feature type="domain" description="DUF4347" evidence="2">
    <location>
        <begin position="50"/>
        <end position="199"/>
    </location>
</feature>
<dbReference type="NCBIfam" id="NF041518">
    <property type="entry name" value="choice_anch_Q"/>
    <property type="match status" value="1"/>
</dbReference>
<evidence type="ECO:0000259" key="2">
    <source>
        <dbReference type="Pfam" id="PF14252"/>
    </source>
</evidence>
<gene>
    <name evidence="4" type="ORF">H8K52_07380</name>
</gene>
<evidence type="ECO:0000259" key="3">
    <source>
        <dbReference type="Pfam" id="PF19078"/>
    </source>
</evidence>
<sequence length="2888" mass="290322">MNTTTTQQNHRALDTSIDSDASSAPLSSSAVSVSATQTAPKPTTTVAHEIVFVDTTLPNWQSLIKDIKPGTEIITLDPLKNGVQQIADALQGKAGITAVHIMSHGGEGYLVMGNTMVSSHNLVDYQSSFAKIRAALSSDADILLYGCDVAKGEVGAHFVSQLAQITGADIAASTNDTGVSGDWVLEYQSGAVETNVVAASEYGFDLATIKVTNLNDSGAGSLRAAITSATGNAAADTIVFDPALFASGAATLTLTSGALNVHGDGDLDAFTIIGPGENLLTISGNNASRVFMADNQIVPAVGTAGQPGYVPPVYAANTSSLSLSGMTLTNATSAGARDSAGGGAILSYYSGNLTLDHVVVKNSTAGGGGGGLKFGGDNGNLVINTSTFDSNSISAGGANGTGGGIAAFAQSHSITISNSTISNNTNTTGFYGGGAFLGGVGSTVTVTNTTIAGNSAGSGNIQAGGGGGIIIQSPSVVITNSTIVNNAWNGGNAPNNGGGGLSLFNGGAAILRNNIIANNTSTNTVMTDTDVIVTHSGSMSGTGNLIPTAVGLNYTATNTTTSTQTSLGSALGPLAFNGGPVKTIAVAAGSNAIGNGTITGAPTTDARGVGRGGTVDIGAYEFSDDNTFDFTGVVSPNRGAIDVPSNYNLSIEFGTAVTAVAAKNIVIYRQSDNAVLETIAATDTGKVTFSSGTGGTNSQVTINPTATLVSNTGYYVLIDSGAFQDGSSNTYDGISSNSTWTFTSAAVPTSITSATYDANTGVLVVTGTDITNGGTIDVTKLSLTGQGGSYTLTAATSNPTASSATSFTVTLGAADKIAVNGVLNNNGTTSVTGGVTFNLAAAANWDVTAAASADLTGNGVTVSNVAAPTLESATYDANTGTLIVTGTNLVKAIGSNNDITASKISIRGEGNVTYVLTDTADVDITSATSFTLILSAADKAGLNQYINKDGTLPTSASSLYLVKGADDWNTVITGGDTKDIVNNFITVSNVAVPTITSATYNASTGNLVVTGTGFTHLNNGGTDDIIANKFTITGEGGSTYTLTNTANVEITSGTAFTLVLSATDKSALNQIVNKSGSSSTGGSTYNLAAAEDWAAGADAAVVVADTIGDGITATVTPPAITSATYDAGTGTLVVTGSGFTHRAGATNDIIANTFTLTGQGGSTYSLTDTANVEINSDSSFTLVLSSTDKAGLRTLLNNNGSQSSGGTTYNLAAADNWANGADSTLNIADASGNTITVSNVVSPTITSASYDASTGILSVTGANMVNGDSIDVSKLSVTGEGGAYTLTSAGVNASSATAFSVTLNATDKLAINGILNNDGTSSVNAATFNLAAAAGWNTTVNTTADLTGNGITVSNVTAPTITSATYDGTSRVFVITGENLVKTIGANNDITISALTITGEGGATRTLSTTGNVEVTSATSFTFTIAGADIVAVNSLLNKNGTSSASSSTNYNLAVADNWNSVVTGGNIQDLTGNGITVANAAPSILSSTYDAATGILSVSAVNIVSGDTIDVSKLSITGQAGSYTLTTAPVTASSSTAFSVTLNAADKLAINGILNNNGTSAVSTTTYNLSAATNWNQTTASGADTTGNAITVSNVTAPTITSATYNGTSHVFVVTGTNLVKTIGATNDVTISALTITGEGGATHTLSTTGNVEVTSDNSFTFTLAGADIAAVDSLLNKNGTSSASSSTTYNLAVADDWNSVVTGGNIQDLTGNGITVTNAAPSIISSTYNAATGVLTVSAVNIVAADNIDVSKLSITGEGGSYTLTTAGVTATSATEFSVTLNAADKLAINGILNNNGTSAVSAATFNLSAAANWDSSRASGADTTDNAITVSNVTAPSITSATYDFTTHVLTVTGTGLVGTLGATNDITVDALTITGEGGATRALMTTGNVEVLSDTSFAITLAGADQAAVEALFTKNGLTSTNGTSYNLAAADDWNSVITGGNIADATSPITVANVPVPTITSSVYNASTGALVVTGTGFRGAFGANNDIVANKFSLQGEGGASYTLTNTSNVEINSTTSFTLTLSAADRLGANLIMNKNGTSSTSVNTYNLVANEDWNTGADAAVVIADLTGNGVTVSNVVAPTVSSATYNVATGVLVVTGNNFLSLTGANNDITANRIRFLGQDAINYTLTNTPNIDITSNTSFTMTMSVADKAQLALRFNKNGTSSTDLTTYNIGMLEDWNTGAATAVVIADLFGNFITVSGVNPTTSITASSFSADAGTSSSDFITNTAAQTISGTLSANLLLGESVEVSTNNGGSWTTASATVGQSTWSLAGATLSNGTSNFKVRVVDSYANSGPEYSQSYTLETVRPTVVTNMSFTDNVLAIGDTATMSLSFSEAVSDLTIADFTVPNGVLSNLTSSDGGITWTATLTPNAGVNDATNTITLDNTAYIDVAGNTGTGTTISANYAIDTLRPTATITMSDIDLGVPDTALVTFTFSEPVTGFTNDDLTLPVTAPMGTLSPVSSSDGGLTWTATYTPPFGLLDTSNLITLNTAGVIDGLGNPGLGLINSPNFTINTVNIAPSLGGITPGLSTTDSMRIVPFASVTVTDPDIGALETATIGIDNPVKGSFTSNSLALSGFYTNDGGITYVHDAASPTVMQAAIRALVFEPNPSRLSIGTSDVTTFTIVVRDQYLDSVSNSSTTLTISNVNSAPTDILLSDAIVSQSEGANAIVGTLSAVDKNIGDTHTFSLAASNAFNDNTKFTLVGNSLKVINPASMTEKDYFVAVQVTDANGLSFTKKLTVSLDDDIAPYITSIETLRSPRPTITTGSYIVKFNESVTGVSIDDFFLTSSAGTTAHLSSVTALTGNAYRVYFDQIVGTGVLNLNLKTSGTGISDLFGNSLPSAVPLAPISAISLADTQTAELIPHVSVVGVQQGQDFIVM</sequence>
<comment type="caution">
    <text evidence="4">The sequence shown here is derived from an EMBL/GenBank/DDBJ whole genome shotgun (WGS) entry which is preliminary data.</text>
</comment>
<dbReference type="EMBL" id="JACOFW010000006">
    <property type="protein sequence ID" value="MBC3807165.1"/>
    <property type="molecule type" value="Genomic_DNA"/>
</dbReference>
<dbReference type="InterPro" id="IPR025592">
    <property type="entry name" value="DUF4347"/>
</dbReference>
<organism evidence="4 5">
    <name type="scientific">Undibacterium seohonense</name>
    <dbReference type="NCBI Taxonomy" id="1344950"/>
    <lineage>
        <taxon>Bacteria</taxon>
        <taxon>Pseudomonadati</taxon>
        <taxon>Pseudomonadota</taxon>
        <taxon>Betaproteobacteria</taxon>
        <taxon>Burkholderiales</taxon>
        <taxon>Oxalobacteraceae</taxon>
        <taxon>Undibacterium</taxon>
    </lineage>
</organism>
<protein>
    <submittedName>
        <fullName evidence="4">DUF4347 domain-containing protein</fullName>
    </submittedName>
</protein>
<dbReference type="Pfam" id="PF14252">
    <property type="entry name" value="DUF4347"/>
    <property type="match status" value="1"/>
</dbReference>
<feature type="region of interest" description="Disordered" evidence="1">
    <location>
        <begin position="1"/>
        <end position="24"/>
    </location>
</feature>